<comment type="catalytic activity">
    <reaction evidence="1">
        <text>chorismate = isochorismate</text>
        <dbReference type="Rhea" id="RHEA:18985"/>
        <dbReference type="ChEBI" id="CHEBI:29748"/>
        <dbReference type="ChEBI" id="CHEBI:29780"/>
        <dbReference type="EC" id="5.4.4.2"/>
    </reaction>
</comment>
<dbReference type="GO" id="GO:0009697">
    <property type="term" value="P:salicylic acid biosynthetic process"/>
    <property type="evidence" value="ECO:0007669"/>
    <property type="project" value="TreeGrafter"/>
</dbReference>
<dbReference type="Pfam" id="PF00425">
    <property type="entry name" value="Chorismate_bind"/>
    <property type="match status" value="1"/>
</dbReference>
<accession>A0A839XHS7</accession>
<comment type="similarity">
    <text evidence="2">Belongs to the isochorismate synthase family.</text>
</comment>
<comment type="caution">
    <text evidence="7">The sequence shown here is derived from an EMBL/GenBank/DDBJ whole genome shotgun (WGS) entry which is preliminary data.</text>
</comment>
<evidence type="ECO:0000256" key="5">
    <source>
        <dbReference type="ARBA" id="ARBA00041564"/>
    </source>
</evidence>
<dbReference type="EMBL" id="JACIBS010000001">
    <property type="protein sequence ID" value="MBB3663522.1"/>
    <property type="molecule type" value="Genomic_DNA"/>
</dbReference>
<feature type="domain" description="Chorismate-utilising enzyme C-terminal" evidence="6">
    <location>
        <begin position="109"/>
        <end position="363"/>
    </location>
</feature>
<dbReference type="Proteomes" id="UP000564573">
    <property type="component" value="Unassembled WGS sequence"/>
</dbReference>
<dbReference type="InterPro" id="IPR015890">
    <property type="entry name" value="Chorismate_C"/>
</dbReference>
<evidence type="ECO:0000259" key="6">
    <source>
        <dbReference type="Pfam" id="PF00425"/>
    </source>
</evidence>
<keyword evidence="8" id="KW-1185">Reference proteome</keyword>
<dbReference type="GO" id="GO:0008909">
    <property type="term" value="F:isochorismate synthase activity"/>
    <property type="evidence" value="ECO:0007669"/>
    <property type="project" value="UniProtKB-EC"/>
</dbReference>
<evidence type="ECO:0000256" key="4">
    <source>
        <dbReference type="ARBA" id="ARBA00023235"/>
    </source>
</evidence>
<dbReference type="InterPro" id="IPR004561">
    <property type="entry name" value="IsoChor_synthase"/>
</dbReference>
<evidence type="ECO:0000313" key="8">
    <source>
        <dbReference type="Proteomes" id="UP000564573"/>
    </source>
</evidence>
<proteinExistence type="inferred from homology"/>
<name>A0A839XHS7_9PSEU</name>
<dbReference type="RefSeq" id="WP_183782769.1">
    <property type="nucleotide sequence ID" value="NZ_JACIBS010000001.1"/>
</dbReference>
<evidence type="ECO:0000313" key="7">
    <source>
        <dbReference type="EMBL" id="MBB3663522.1"/>
    </source>
</evidence>
<dbReference type="InterPro" id="IPR005801">
    <property type="entry name" value="ADC_synthase"/>
</dbReference>
<sequence>MDAARLVEHYRRGDFLFTTARRTVLAQGTADEITGTDEQALADRVSAALAERGGIATGVLPYDAASGTPARLVVPRTVHTAGPAHPDVDRLSRERVGAPAAVRAVPEPRDHAAAVRTAVTELAVRDLRKVVLARALDVEFARDVPVAAIVRNLVLDHRHGYVFAADLPGGRTLLGASPELLVSRRGSRVVAHPLAGSMPRSGDAATDTENAETLLASKKDLLEHTILTEAVAEALGPFCATLDVPAEPTLERTPAMWHLGTRITGELANPATTALHLASALHPTPAICGTPVASARRLIGELEPFDRGYYAGATGWVDSEGDGEWAVSIRCADAGAASLRMYAGGGIVADSDPHAELDETSAKFATLGRAMGLDADALSGDPRPR</sequence>
<organism evidence="7 8">
    <name type="scientific">Prauserella sediminis</name>
    <dbReference type="NCBI Taxonomy" id="577680"/>
    <lineage>
        <taxon>Bacteria</taxon>
        <taxon>Bacillati</taxon>
        <taxon>Actinomycetota</taxon>
        <taxon>Actinomycetes</taxon>
        <taxon>Pseudonocardiales</taxon>
        <taxon>Pseudonocardiaceae</taxon>
        <taxon>Prauserella</taxon>
        <taxon>Prauserella salsuginis group</taxon>
    </lineage>
</organism>
<gene>
    <name evidence="7" type="ORF">FB384_002426</name>
</gene>
<dbReference type="PANTHER" id="PTHR42839">
    <property type="entry name" value="ISOCHORISMATE SYNTHASE ENTC"/>
    <property type="match status" value="1"/>
</dbReference>
<evidence type="ECO:0000256" key="3">
    <source>
        <dbReference type="ARBA" id="ARBA00012824"/>
    </source>
</evidence>
<protein>
    <recommendedName>
        <fullName evidence="3">isochorismate synthase</fullName>
        <ecNumber evidence="3">5.4.4.2</ecNumber>
    </recommendedName>
    <alternativeName>
        <fullName evidence="5">Isochorismate mutase</fullName>
    </alternativeName>
</protein>
<evidence type="ECO:0000256" key="1">
    <source>
        <dbReference type="ARBA" id="ARBA00000799"/>
    </source>
</evidence>
<dbReference type="NCBIfam" id="TIGR00543">
    <property type="entry name" value="isochor_syn"/>
    <property type="match status" value="1"/>
</dbReference>
<reference evidence="7 8" key="1">
    <citation type="submission" date="2020-08" db="EMBL/GenBank/DDBJ databases">
        <title>Sequencing the genomes of 1000 actinobacteria strains.</title>
        <authorList>
            <person name="Klenk H.-P."/>
        </authorList>
    </citation>
    <scope>NUCLEOTIDE SEQUENCE [LARGE SCALE GENOMIC DNA]</scope>
    <source>
        <strain evidence="7 8">DSM 45267</strain>
    </source>
</reference>
<dbReference type="AlphaFoldDB" id="A0A839XHS7"/>
<dbReference type="Gene3D" id="3.60.120.10">
    <property type="entry name" value="Anthranilate synthase"/>
    <property type="match status" value="1"/>
</dbReference>
<dbReference type="SUPFAM" id="SSF56322">
    <property type="entry name" value="ADC synthase"/>
    <property type="match status" value="1"/>
</dbReference>
<evidence type="ECO:0000256" key="2">
    <source>
        <dbReference type="ARBA" id="ARBA00005297"/>
    </source>
</evidence>
<keyword evidence="4 7" id="KW-0413">Isomerase</keyword>
<dbReference type="EC" id="5.4.4.2" evidence="3"/>
<dbReference type="PANTHER" id="PTHR42839:SF2">
    <property type="entry name" value="ISOCHORISMATE SYNTHASE ENTC"/>
    <property type="match status" value="1"/>
</dbReference>